<dbReference type="AlphaFoldDB" id="A0A1C5GK33"/>
<gene>
    <name evidence="2" type="ORF">GA0070613_0005</name>
</gene>
<evidence type="ECO:0000256" key="1">
    <source>
        <dbReference type="SAM" id="MobiDB-lite"/>
    </source>
</evidence>
<protein>
    <submittedName>
        <fullName evidence="2">Uncharacterized protein</fullName>
    </submittedName>
</protein>
<sequence length="375" mass="41229">MGDVLTDIGEWPVYQYVEARMDELGLDADAVLRSMPSISDGQLSYSLVRRDHSTAPDTLVKLTIAGFAHLPAHAGVWDMFLAVLNELSDRRVKAAYDPRQVIEVTLSGPDLLSDLGLQDEPLVRLLPEILRGEPSTWQGGGNVNGGVWMPAPSTFVRRFRNVSSVDEYLHRLRGWIEPARQPAAVLASPLSLVGALDYLDVVWRLRFGAGLLVVPSAERAARLAFDATTAEELDNRLSALGEMFKGFDVPGDQQQGTLRRLRVFLADHLTAEAMVRVESAVTTLQNVTYMRNAGQHMDAALQAAEALRSFGLTYPISDIREAWQTVQTHVVSALGALREEVQATLPAPGARRSQARRPRRHTSSNSRRGVPPQAP</sequence>
<name>A0A1C5GK33_9ACTN</name>
<evidence type="ECO:0000313" key="3">
    <source>
        <dbReference type="Proteomes" id="UP000198221"/>
    </source>
</evidence>
<organism evidence="2 3">
    <name type="scientific">Micromonospora inositola</name>
    <dbReference type="NCBI Taxonomy" id="47865"/>
    <lineage>
        <taxon>Bacteria</taxon>
        <taxon>Bacillati</taxon>
        <taxon>Actinomycetota</taxon>
        <taxon>Actinomycetes</taxon>
        <taxon>Micromonosporales</taxon>
        <taxon>Micromonosporaceae</taxon>
        <taxon>Micromonospora</taxon>
    </lineage>
</organism>
<feature type="region of interest" description="Disordered" evidence="1">
    <location>
        <begin position="346"/>
        <end position="375"/>
    </location>
</feature>
<proteinExistence type="predicted"/>
<accession>A0A1C5GK33</accession>
<keyword evidence="3" id="KW-1185">Reference proteome</keyword>
<reference evidence="3" key="1">
    <citation type="submission" date="2016-06" db="EMBL/GenBank/DDBJ databases">
        <authorList>
            <person name="Varghese N."/>
            <person name="Submissions Spin"/>
        </authorList>
    </citation>
    <scope>NUCLEOTIDE SEQUENCE [LARGE SCALE GENOMIC DNA]</scope>
    <source>
        <strain evidence="3">DSM 43819</strain>
    </source>
</reference>
<evidence type="ECO:0000313" key="2">
    <source>
        <dbReference type="EMBL" id="SCG34160.1"/>
    </source>
</evidence>
<dbReference type="Proteomes" id="UP000198221">
    <property type="component" value="Chromosome I"/>
</dbReference>
<dbReference type="EMBL" id="LT607754">
    <property type="protein sequence ID" value="SCG34160.1"/>
    <property type="molecule type" value="Genomic_DNA"/>
</dbReference>
<feature type="compositionally biased region" description="Basic residues" evidence="1">
    <location>
        <begin position="353"/>
        <end position="362"/>
    </location>
</feature>